<name>A0A1T2L4R6_9GAMM</name>
<keyword evidence="5" id="KW-1185">Reference proteome</keyword>
<feature type="DNA-binding region" description="H-T-H motif" evidence="2">
    <location>
        <begin position="31"/>
        <end position="50"/>
    </location>
</feature>
<dbReference type="InterPro" id="IPR050109">
    <property type="entry name" value="HTH-type_TetR-like_transc_reg"/>
</dbReference>
<dbReference type="Pfam" id="PF00440">
    <property type="entry name" value="TetR_N"/>
    <property type="match status" value="1"/>
</dbReference>
<dbReference type="PANTHER" id="PTHR30328:SF54">
    <property type="entry name" value="HTH-TYPE TRANSCRIPTIONAL REPRESSOR SCO4008"/>
    <property type="match status" value="1"/>
</dbReference>
<evidence type="ECO:0000256" key="2">
    <source>
        <dbReference type="PROSITE-ProRule" id="PRU00335"/>
    </source>
</evidence>
<evidence type="ECO:0000256" key="1">
    <source>
        <dbReference type="ARBA" id="ARBA00023125"/>
    </source>
</evidence>
<organism evidence="4 5">
    <name type="scientific">Solemya pervernicosa gill symbiont</name>
    <dbReference type="NCBI Taxonomy" id="642797"/>
    <lineage>
        <taxon>Bacteria</taxon>
        <taxon>Pseudomonadati</taxon>
        <taxon>Pseudomonadota</taxon>
        <taxon>Gammaproteobacteria</taxon>
        <taxon>sulfur-oxidizing symbionts</taxon>
    </lineage>
</organism>
<gene>
    <name evidence="4" type="ORF">BOW53_09195</name>
</gene>
<dbReference type="AlphaFoldDB" id="A0A1T2L4R6"/>
<evidence type="ECO:0000313" key="5">
    <source>
        <dbReference type="Proteomes" id="UP000191110"/>
    </source>
</evidence>
<feature type="domain" description="HTH tetR-type" evidence="3">
    <location>
        <begin position="8"/>
        <end position="68"/>
    </location>
</feature>
<dbReference type="OrthoDB" id="9151800at2"/>
<reference evidence="4 5" key="1">
    <citation type="submission" date="2016-11" db="EMBL/GenBank/DDBJ databases">
        <title>Mixed transmission modes and dynamic genome evolution in an obligate animal-bacterial symbiosis.</title>
        <authorList>
            <person name="Russell S.L."/>
            <person name="Corbett-Detig R.B."/>
            <person name="Cavanaugh C.M."/>
        </authorList>
    </citation>
    <scope>NUCLEOTIDE SEQUENCE [LARGE SCALE GENOMIC DNA]</scope>
    <source>
        <strain evidence="4">Sveles-Q1</strain>
    </source>
</reference>
<protein>
    <recommendedName>
        <fullName evidence="3">HTH tetR-type domain-containing protein</fullName>
    </recommendedName>
</protein>
<proteinExistence type="predicted"/>
<dbReference type="EMBL" id="MPRL01000034">
    <property type="protein sequence ID" value="OOZ40062.1"/>
    <property type="molecule type" value="Genomic_DNA"/>
</dbReference>
<dbReference type="SUPFAM" id="SSF46689">
    <property type="entry name" value="Homeodomain-like"/>
    <property type="match status" value="1"/>
</dbReference>
<dbReference type="InterPro" id="IPR009057">
    <property type="entry name" value="Homeodomain-like_sf"/>
</dbReference>
<dbReference type="Proteomes" id="UP000191110">
    <property type="component" value="Unassembled WGS sequence"/>
</dbReference>
<keyword evidence="1 2" id="KW-0238">DNA-binding</keyword>
<dbReference type="InterPro" id="IPR041474">
    <property type="entry name" value="NicS_C"/>
</dbReference>
<comment type="caution">
    <text evidence="4">The sequence shown here is derived from an EMBL/GenBank/DDBJ whole genome shotgun (WGS) entry which is preliminary data.</text>
</comment>
<dbReference type="InterPro" id="IPR001647">
    <property type="entry name" value="HTH_TetR"/>
</dbReference>
<dbReference type="Gene3D" id="1.10.357.10">
    <property type="entry name" value="Tetracycline Repressor, domain 2"/>
    <property type="match status" value="1"/>
</dbReference>
<dbReference type="SUPFAM" id="SSF48498">
    <property type="entry name" value="Tetracyclin repressor-like, C-terminal domain"/>
    <property type="match status" value="1"/>
</dbReference>
<dbReference type="Pfam" id="PF17938">
    <property type="entry name" value="TetR_C_29"/>
    <property type="match status" value="1"/>
</dbReference>
<dbReference type="PROSITE" id="PS50977">
    <property type="entry name" value="HTH_TETR_2"/>
    <property type="match status" value="1"/>
</dbReference>
<accession>A0A1T2L4R6</accession>
<dbReference type="InterPro" id="IPR036271">
    <property type="entry name" value="Tet_transcr_reg_TetR-rel_C_sf"/>
</dbReference>
<evidence type="ECO:0000313" key="4">
    <source>
        <dbReference type="EMBL" id="OOZ40062.1"/>
    </source>
</evidence>
<evidence type="ECO:0000259" key="3">
    <source>
        <dbReference type="PROSITE" id="PS50977"/>
    </source>
</evidence>
<dbReference type="RefSeq" id="WP_078483786.1">
    <property type="nucleotide sequence ID" value="NZ_MPRL01000034.1"/>
</dbReference>
<dbReference type="PRINTS" id="PR00455">
    <property type="entry name" value="HTHTETR"/>
</dbReference>
<dbReference type="PANTHER" id="PTHR30328">
    <property type="entry name" value="TRANSCRIPTIONAL REPRESSOR"/>
    <property type="match status" value="1"/>
</dbReference>
<sequence length="215" mass="23633">MNQTAESSNTIDEILEAAAVVFSEKGFDGARVDELARAAGVNKATLYYQIGDKEALYHAVLTRVIKRTANDIEQALETVSDCELRIRAFVEIFARNTGNVRYAAPIMLREVASGGRNLPESAVQEMGRVLGALTDTLQQGIEQGLFRPVNAFMVHMMIVGSLTLYSANEPIRHRNAKHNPEIHDPSHFITTEEAGREVGNLILAAIKAQPQETQS</sequence>
<dbReference type="GO" id="GO:0003677">
    <property type="term" value="F:DNA binding"/>
    <property type="evidence" value="ECO:0007669"/>
    <property type="project" value="UniProtKB-UniRule"/>
</dbReference>